<dbReference type="RefSeq" id="WP_207279703.1">
    <property type="nucleotide sequence ID" value="NZ_JAFLEQ010000017.1"/>
</dbReference>
<proteinExistence type="predicted"/>
<dbReference type="Proteomes" id="UP000664332">
    <property type="component" value="Unassembled WGS sequence"/>
</dbReference>
<keyword evidence="5" id="KW-1185">Reference proteome</keyword>
<dbReference type="Gene3D" id="3.20.20.80">
    <property type="entry name" value="Glycosidases"/>
    <property type="match status" value="1"/>
</dbReference>
<dbReference type="SUPFAM" id="SSF51445">
    <property type="entry name" value="(Trans)glycosidases"/>
    <property type="match status" value="1"/>
</dbReference>
<evidence type="ECO:0000313" key="4">
    <source>
        <dbReference type="EMBL" id="MBN9645237.1"/>
    </source>
</evidence>
<keyword evidence="1" id="KW-0378">Hydrolase</keyword>
<dbReference type="InterPro" id="IPR017853">
    <property type="entry name" value="GH"/>
</dbReference>
<organism evidence="4 5">
    <name type="scientific">Corynebacterium mendelii</name>
    <dbReference type="NCBI Taxonomy" id="2765362"/>
    <lineage>
        <taxon>Bacteria</taxon>
        <taxon>Bacillati</taxon>
        <taxon>Actinomycetota</taxon>
        <taxon>Actinomycetes</taxon>
        <taxon>Mycobacteriales</taxon>
        <taxon>Corynebacteriaceae</taxon>
        <taxon>Corynebacterium</taxon>
    </lineage>
</organism>
<dbReference type="AlphaFoldDB" id="A0A939E420"/>
<dbReference type="EMBL" id="JAFLEQ010000017">
    <property type="protein sequence ID" value="MBN9645237.1"/>
    <property type="molecule type" value="Genomic_DNA"/>
</dbReference>
<dbReference type="GO" id="GO:0009341">
    <property type="term" value="C:beta-galactosidase complex"/>
    <property type="evidence" value="ECO:0007669"/>
    <property type="project" value="InterPro"/>
</dbReference>
<evidence type="ECO:0000259" key="3">
    <source>
        <dbReference type="Pfam" id="PF02449"/>
    </source>
</evidence>
<name>A0A939E420_9CORY</name>
<dbReference type="InterPro" id="IPR003476">
    <property type="entry name" value="Glyco_hydro_42"/>
</dbReference>
<reference evidence="4" key="1">
    <citation type="submission" date="2021-03" db="EMBL/GenBank/DDBJ databases">
        <authorList>
            <person name="Sun Q."/>
        </authorList>
    </citation>
    <scope>NUCLEOTIDE SEQUENCE</scope>
    <source>
        <strain evidence="4">CCM 8862</strain>
    </source>
</reference>
<gene>
    <name evidence="4" type="ORF">JZY06_11535</name>
</gene>
<accession>A0A939E420</accession>
<dbReference type="PANTHER" id="PTHR36447:SF1">
    <property type="entry name" value="BETA-GALACTOSIDASE GANA"/>
    <property type="match status" value="1"/>
</dbReference>
<evidence type="ECO:0000256" key="2">
    <source>
        <dbReference type="ARBA" id="ARBA00023295"/>
    </source>
</evidence>
<keyword evidence="2" id="KW-0326">Glycosidase</keyword>
<dbReference type="Pfam" id="PF02449">
    <property type="entry name" value="Glyco_hydro_42"/>
    <property type="match status" value="1"/>
</dbReference>
<evidence type="ECO:0000256" key="1">
    <source>
        <dbReference type="ARBA" id="ARBA00022801"/>
    </source>
</evidence>
<dbReference type="InterPro" id="IPR013529">
    <property type="entry name" value="Glyco_hydro_42_N"/>
</dbReference>
<comment type="caution">
    <text evidence="4">The sequence shown here is derived from an EMBL/GenBank/DDBJ whole genome shotgun (WGS) entry which is preliminary data.</text>
</comment>
<feature type="non-terminal residue" evidence="4">
    <location>
        <position position="63"/>
    </location>
</feature>
<feature type="domain" description="Glycoside hydrolase family 42 N-terminal" evidence="3">
    <location>
        <begin position="14"/>
        <end position="62"/>
    </location>
</feature>
<dbReference type="GO" id="GO:0004565">
    <property type="term" value="F:beta-galactosidase activity"/>
    <property type="evidence" value="ECO:0007669"/>
    <property type="project" value="InterPro"/>
</dbReference>
<dbReference type="PANTHER" id="PTHR36447">
    <property type="entry name" value="BETA-GALACTOSIDASE GANA"/>
    <property type="match status" value="1"/>
</dbReference>
<dbReference type="GO" id="GO:0005975">
    <property type="term" value="P:carbohydrate metabolic process"/>
    <property type="evidence" value="ECO:0007669"/>
    <property type="project" value="InterPro"/>
</dbReference>
<protein>
    <submittedName>
        <fullName evidence="4">Beta-galactosidase</fullName>
    </submittedName>
</protein>
<sequence length="63" mass="7211">MNEFLHDRIAYGGDWNPEQWDDQTIARDIELMTQAGVNLVTVAVFSWAKLQPDPDTFDAGWLT</sequence>
<evidence type="ECO:0000313" key="5">
    <source>
        <dbReference type="Proteomes" id="UP000664332"/>
    </source>
</evidence>